<evidence type="ECO:0000259" key="9">
    <source>
        <dbReference type="Pfam" id="PF16875"/>
    </source>
</evidence>
<dbReference type="PANTHER" id="PTHR43053">
    <property type="entry name" value="GLYCOSIDASE FAMILY 31"/>
    <property type="match status" value="1"/>
</dbReference>
<feature type="active site" description="Proton donor" evidence="6">
    <location>
        <position position="519"/>
    </location>
</feature>
<dbReference type="InterPro" id="IPR017853">
    <property type="entry name" value="GH"/>
</dbReference>
<dbReference type="EMBL" id="FOEF01000016">
    <property type="protein sequence ID" value="SEP51555.1"/>
    <property type="molecule type" value="Genomic_DNA"/>
</dbReference>
<keyword evidence="4 5" id="KW-0326">Glycosidase</keyword>
<dbReference type="STRING" id="394193.SAMN04489732_116112"/>
<feature type="active site" description="Nucleophile" evidence="6">
    <location>
        <position position="451"/>
    </location>
</feature>
<dbReference type="Pfam" id="PF16874">
    <property type="entry name" value="Glyco_hydro_36C"/>
    <property type="match status" value="1"/>
</dbReference>
<dbReference type="InterPro" id="IPR013785">
    <property type="entry name" value="Aldolase_TIM"/>
</dbReference>
<dbReference type="GO" id="GO:0004557">
    <property type="term" value="F:alpha-galactosidase activity"/>
    <property type="evidence" value="ECO:0007669"/>
    <property type="project" value="UniProtKB-UniRule"/>
</dbReference>
<evidence type="ECO:0000256" key="7">
    <source>
        <dbReference type="PIRSR" id="PIRSR005536-2"/>
    </source>
</evidence>
<evidence type="ECO:0000256" key="1">
    <source>
        <dbReference type="ARBA" id="ARBA00001255"/>
    </source>
</evidence>
<dbReference type="Pfam" id="PF02065">
    <property type="entry name" value="Melibiase"/>
    <property type="match status" value="1"/>
</dbReference>
<protein>
    <recommendedName>
        <fullName evidence="2 5">Alpha-galactosidase</fullName>
        <ecNumber evidence="2 5">3.2.1.22</ecNumber>
    </recommendedName>
</protein>
<dbReference type="FunFam" id="3.20.20.70:FF:000118">
    <property type="entry name" value="Alpha-galactosidase"/>
    <property type="match status" value="1"/>
</dbReference>
<dbReference type="InterPro" id="IPR031705">
    <property type="entry name" value="Glyco_hydro_36_C"/>
</dbReference>
<dbReference type="Pfam" id="PF16875">
    <property type="entry name" value="Glyco_hydro_36N"/>
    <property type="match status" value="1"/>
</dbReference>
<evidence type="ECO:0000256" key="3">
    <source>
        <dbReference type="ARBA" id="ARBA00022801"/>
    </source>
</evidence>
<dbReference type="SUPFAM" id="SSF51445">
    <property type="entry name" value="(Trans)glycosidases"/>
    <property type="match status" value="1"/>
</dbReference>
<evidence type="ECO:0000256" key="6">
    <source>
        <dbReference type="PIRSR" id="PIRSR005536-1"/>
    </source>
</evidence>
<evidence type="ECO:0000313" key="10">
    <source>
        <dbReference type="EMBL" id="SEP51555.1"/>
    </source>
</evidence>
<dbReference type="PANTHER" id="PTHR43053:SF3">
    <property type="entry name" value="ALPHA-GALACTOSIDASE C-RELATED"/>
    <property type="match status" value="1"/>
</dbReference>
<dbReference type="InterPro" id="IPR002252">
    <property type="entry name" value="Glyco_hydro_36"/>
</dbReference>
<feature type="binding site" evidence="7">
    <location>
        <position position="497"/>
    </location>
    <ligand>
        <name>substrate</name>
    </ligand>
</feature>
<keyword evidence="3 5" id="KW-0378">Hydrolase</keyword>
<evidence type="ECO:0000259" key="8">
    <source>
        <dbReference type="Pfam" id="PF16874"/>
    </source>
</evidence>
<evidence type="ECO:0000313" key="11">
    <source>
        <dbReference type="Proteomes" id="UP000198582"/>
    </source>
</evidence>
<evidence type="ECO:0000256" key="2">
    <source>
        <dbReference type="ARBA" id="ARBA00012755"/>
    </source>
</evidence>
<feature type="binding site" evidence="7">
    <location>
        <position position="416"/>
    </location>
    <ligand>
        <name>substrate</name>
    </ligand>
</feature>
<dbReference type="PIRSF" id="PIRSF005536">
    <property type="entry name" value="Agal"/>
    <property type="match status" value="1"/>
</dbReference>
<reference evidence="10 11" key="1">
    <citation type="submission" date="2016-10" db="EMBL/GenBank/DDBJ databases">
        <authorList>
            <person name="de Groot N.N."/>
        </authorList>
    </citation>
    <scope>NUCLEOTIDE SEQUENCE [LARGE SCALE GENOMIC DNA]</scope>
    <source>
        <strain evidence="10 11">DSM 44993</strain>
    </source>
</reference>
<feature type="binding site" evidence="7">
    <location>
        <begin position="339"/>
        <end position="340"/>
    </location>
    <ligand>
        <name>substrate</name>
    </ligand>
</feature>
<name>A0A1H8YHC8_9PSEU</name>
<dbReference type="InterPro" id="IPR038417">
    <property type="entry name" value="Alpga-gal_N_sf"/>
</dbReference>
<dbReference type="OrthoDB" id="9758822at2"/>
<dbReference type="Gene3D" id="2.60.40.1180">
    <property type="entry name" value="Golgi alpha-mannosidase II"/>
    <property type="match status" value="1"/>
</dbReference>
<dbReference type="Proteomes" id="UP000198582">
    <property type="component" value="Unassembled WGS sequence"/>
</dbReference>
<keyword evidence="11" id="KW-1185">Reference proteome</keyword>
<dbReference type="Gene3D" id="3.20.20.70">
    <property type="entry name" value="Aldolase class I"/>
    <property type="match status" value="1"/>
</dbReference>
<evidence type="ECO:0000256" key="4">
    <source>
        <dbReference type="ARBA" id="ARBA00023295"/>
    </source>
</evidence>
<feature type="binding site" evidence="7">
    <location>
        <begin position="449"/>
        <end position="453"/>
    </location>
    <ligand>
        <name>substrate</name>
    </ligand>
</feature>
<proteinExistence type="inferred from homology"/>
<dbReference type="Gene3D" id="2.70.98.60">
    <property type="entry name" value="alpha-galactosidase from lactobacil brevis"/>
    <property type="match status" value="1"/>
</dbReference>
<gene>
    <name evidence="10" type="ORF">SAMN04489732_116112</name>
</gene>
<dbReference type="GO" id="GO:0016052">
    <property type="term" value="P:carbohydrate catabolic process"/>
    <property type="evidence" value="ECO:0007669"/>
    <property type="project" value="InterPro"/>
</dbReference>
<dbReference type="AlphaFoldDB" id="A0A1H8YHC8"/>
<dbReference type="InterPro" id="IPR031704">
    <property type="entry name" value="Glyco_hydro_36_N"/>
</dbReference>
<feature type="binding site" evidence="7">
    <location>
        <position position="174"/>
    </location>
    <ligand>
        <name>substrate</name>
    </ligand>
</feature>
<organism evidence="10 11">
    <name type="scientific">Amycolatopsis saalfeldensis</name>
    <dbReference type="NCBI Taxonomy" id="394193"/>
    <lineage>
        <taxon>Bacteria</taxon>
        <taxon>Bacillati</taxon>
        <taxon>Actinomycetota</taxon>
        <taxon>Actinomycetes</taxon>
        <taxon>Pseudonocardiales</taxon>
        <taxon>Pseudonocardiaceae</taxon>
        <taxon>Amycolatopsis</taxon>
    </lineage>
</organism>
<dbReference type="CDD" id="cd14791">
    <property type="entry name" value="GH36"/>
    <property type="match status" value="1"/>
</dbReference>
<feature type="domain" description="Glycosyl hydrolase family 36 N-terminal" evidence="9">
    <location>
        <begin position="31"/>
        <end position="260"/>
    </location>
</feature>
<dbReference type="EC" id="3.2.1.22" evidence="2 5"/>
<sequence length="701" mass="77491">MSSVEFDAGHRLWLLRTPHSAYAFRLDEADRPRHVHWGAPLTLEQAAGIAPRPSPMDSSFDEPGDERLELPADGGAFFGVAGLGVRFADGTQALEWTYAGHEVEDGELTVRLRDRHYPLEAELRYRAREDVIERRLRLHHTGNDGPITLLRTDSAAWTMPHRAGARLSHTSGSWSAESGLLRENLPVGETTLTSRRGVSSHQASPWLMLDDGTATETGGEVWSTALAWSGSWRITVERAHTGRVTWTGGFGHEGVQWRLNPGEAWETPVFAGLYAADGFGGASRRWHSYVREHVQPRPGELRPVVYNSWEATGWDVDEAGQLKLAALAAEVGAELFVMDDGWFGARTGDTAGLGDWTVNRRRFPDGLGPLAAEVHRLGLGFGVWVEPEMVNPDSDLYREHPDWVLSMAHRERTTLRNQLVLDFGRPEVAEWAYEWLHRLVGEHGVDYLKWDMNRAFTEAGRPGDDDPGRLWVDHVRAVYRVLDRLRAAHPALRIQACSGGGGRADLGILARTDEVWASDNTDAADRVTIQHGYSQLLPAGTMAAWVTDSPNPLTGRAAPLEFRFHVAMAGVLGLGGDLTRWSAAELQTAAEFVALYKEIRPVVQHGEVYRLADPAVSPLVAVQYVLGDDVVVLFLRRPHDYGRPVVTPVLAGLDPGARFRDVDTGEVHHGAVLLNHGLGLGFTGSGYASRLIRLRREPRSR</sequence>
<dbReference type="InterPro" id="IPR050985">
    <property type="entry name" value="Alpha-glycosidase_related"/>
</dbReference>
<comment type="catalytic activity">
    <reaction evidence="1 5">
        <text>Hydrolysis of terminal, non-reducing alpha-D-galactose residues in alpha-D-galactosides, including galactose oligosaccharides, galactomannans and galactolipids.</text>
        <dbReference type="EC" id="3.2.1.22"/>
    </reaction>
</comment>
<dbReference type="RefSeq" id="WP_091623439.1">
    <property type="nucleotide sequence ID" value="NZ_FOEF01000016.1"/>
</dbReference>
<dbReference type="PRINTS" id="PR00743">
    <property type="entry name" value="GLHYDRLASE36"/>
</dbReference>
<dbReference type="InterPro" id="IPR013780">
    <property type="entry name" value="Glyco_hydro_b"/>
</dbReference>
<accession>A0A1H8YHC8</accession>
<evidence type="ECO:0000256" key="5">
    <source>
        <dbReference type="PIRNR" id="PIRNR005536"/>
    </source>
</evidence>
<comment type="similarity">
    <text evidence="5">Belongs to the glycosyl hydrolase.</text>
</comment>
<feature type="binding site" evidence="7">
    <location>
        <position position="519"/>
    </location>
    <ligand>
        <name>substrate</name>
    </ligand>
</feature>
<feature type="domain" description="Glycosyl hydrolase family 36 C-terminal" evidence="8">
    <location>
        <begin position="621"/>
        <end position="694"/>
    </location>
</feature>